<reference evidence="1" key="1">
    <citation type="journal article" date="2014" name="Front. Microbiol.">
        <title>High frequency of phylogenetically diverse reductive dehalogenase-homologous genes in deep subseafloor sedimentary metagenomes.</title>
        <authorList>
            <person name="Kawai M."/>
            <person name="Futagami T."/>
            <person name="Toyoda A."/>
            <person name="Takaki Y."/>
            <person name="Nishi S."/>
            <person name="Hori S."/>
            <person name="Arai W."/>
            <person name="Tsubouchi T."/>
            <person name="Morono Y."/>
            <person name="Uchiyama I."/>
            <person name="Ito T."/>
            <person name="Fujiyama A."/>
            <person name="Inagaki F."/>
            <person name="Takami H."/>
        </authorList>
    </citation>
    <scope>NUCLEOTIDE SEQUENCE</scope>
    <source>
        <strain evidence="1">Expedition CK06-06</strain>
    </source>
</reference>
<sequence>MMGKSKYLLIALFFLLPVSRGYCKDSSDEDQLKKKVDSLFVLACGGLEKYRDQQQPAESTLVEMGEEAVPYLLEKLTTQSAREKWTLIRIFGKIG</sequence>
<name>X0WMF1_9ZZZZ</name>
<comment type="caution">
    <text evidence="1">The sequence shown here is derived from an EMBL/GenBank/DDBJ whole genome shotgun (WGS) entry which is preliminary data.</text>
</comment>
<evidence type="ECO:0000313" key="1">
    <source>
        <dbReference type="EMBL" id="GAG13876.1"/>
    </source>
</evidence>
<protein>
    <submittedName>
        <fullName evidence="1">Uncharacterized protein</fullName>
    </submittedName>
</protein>
<accession>X0WMF1</accession>
<gene>
    <name evidence="1" type="ORF">S01H1_34035</name>
</gene>
<dbReference type="EMBL" id="BARS01021158">
    <property type="protein sequence ID" value="GAG13876.1"/>
    <property type="molecule type" value="Genomic_DNA"/>
</dbReference>
<organism evidence="1">
    <name type="scientific">marine sediment metagenome</name>
    <dbReference type="NCBI Taxonomy" id="412755"/>
    <lineage>
        <taxon>unclassified sequences</taxon>
        <taxon>metagenomes</taxon>
        <taxon>ecological metagenomes</taxon>
    </lineage>
</organism>
<feature type="non-terminal residue" evidence="1">
    <location>
        <position position="95"/>
    </location>
</feature>
<dbReference type="AlphaFoldDB" id="X0WMF1"/>
<proteinExistence type="predicted"/>